<comment type="caution">
    <text evidence="2">The sequence shown here is derived from an EMBL/GenBank/DDBJ whole genome shotgun (WGS) entry which is preliminary data.</text>
</comment>
<keyword evidence="3" id="KW-1185">Reference proteome</keyword>
<reference evidence="2" key="1">
    <citation type="journal article" date="2021" name="Sci. Adv.">
        <title>The American lobster genome reveals insights on longevity, neural, and immune adaptations.</title>
        <authorList>
            <person name="Polinski J.M."/>
            <person name="Zimin A.V."/>
            <person name="Clark K.F."/>
            <person name="Kohn A.B."/>
            <person name="Sadowski N."/>
            <person name="Timp W."/>
            <person name="Ptitsyn A."/>
            <person name="Khanna P."/>
            <person name="Romanova D.Y."/>
            <person name="Williams P."/>
            <person name="Greenwood S.J."/>
            <person name="Moroz L.L."/>
            <person name="Walt D.R."/>
            <person name="Bodnar A.G."/>
        </authorList>
    </citation>
    <scope>NUCLEOTIDE SEQUENCE</scope>
    <source>
        <strain evidence="2">GMGI-L3</strain>
    </source>
</reference>
<organism evidence="2 3">
    <name type="scientific">Homarus americanus</name>
    <name type="common">American lobster</name>
    <dbReference type="NCBI Taxonomy" id="6706"/>
    <lineage>
        <taxon>Eukaryota</taxon>
        <taxon>Metazoa</taxon>
        <taxon>Ecdysozoa</taxon>
        <taxon>Arthropoda</taxon>
        <taxon>Crustacea</taxon>
        <taxon>Multicrustacea</taxon>
        <taxon>Malacostraca</taxon>
        <taxon>Eumalacostraca</taxon>
        <taxon>Eucarida</taxon>
        <taxon>Decapoda</taxon>
        <taxon>Pleocyemata</taxon>
        <taxon>Astacidea</taxon>
        <taxon>Nephropoidea</taxon>
        <taxon>Nephropidae</taxon>
        <taxon>Homarus</taxon>
    </lineage>
</organism>
<dbReference type="SUPFAM" id="SSF52540">
    <property type="entry name" value="P-loop containing nucleoside triphosphate hydrolases"/>
    <property type="match status" value="2"/>
</dbReference>
<dbReference type="PANTHER" id="PTHR46312">
    <property type="entry name" value="NACHT DOMAIN-CONTAINING PROTEIN"/>
    <property type="match status" value="1"/>
</dbReference>
<proteinExistence type="predicted"/>
<protein>
    <submittedName>
        <fullName evidence="2">NACHT, LRR and PYD domains-containing protein 10-like 5</fullName>
    </submittedName>
</protein>
<sequence length="1005" mass="115150">MSFERSDDGLGVKDYRFFRLYKVINCEARETMYSLYLWGCKKKLDETLKEYLERDGVNKSNYKSLFHDKIMRNRIENDAAGNTFDVSLLYACIKSVCTCLANKDSPVWHEGDDTKLESICTAIKNFRNNLIHSPPEMADDAEMNSLLKKLEDWLEKALQLGGNLYKISGIEVCEKIRNMKSNINKIMNNPLTMIDIDKYKKEVEMLRENKKKIVILEGIPELAYKYKNKSKIDPASFITGKERLQVKKVFTQLEIIKEQQDDTFSCPSVDYKTMLELKTQSDKKPRVILLEGEAGAGKTTLTKLILDDWVELKDSGDTEFSPIFQGLKSYDLVLYTEARNKSLSSFLSLLTVLMSQASYKMEDSDLVRSVLNLNVLLIIDGLDEMNEASGQLIREVFDKHIPGSNGMLQLLVTTRPNMLPDIPTLLHNEPRVHILIKGVTQENRVEFVSKLHDEMLAEGQSKQKTQDLIDFMKQSQTRLGEQYRLPLNLTLVTYLFASDPDRINLVTSSTGLYIAMHELIQSRLLNRLKDQGEASAMPTCDLGDKCQKFLKKLYHVCFVTHSSGHIQLSSESTDLLKNECEKLKLKHDEMYSAFLAVEREWTPGGYKLDLFVPHKSIMEFYAAYQIFISKFESSDEELLVKEMQQLLIDSGHVSKEDQDKILMIIKGDNKKSFSIQEIMENLLESGSDLGKLTNYQNVLLYLSGLIAYNHPDKLKHSAVELVDLLDEANVQNKQWLDIVAETNCDDVMTDLVSKKIYNQLVVRDGHTKAALKMFDCLSTNVSVQVILENEVCFIPYLEELIDKLSGRKCHVEFLLKHQWKHSQYGTSDTLLKNLTKEKGENRCRVIRFTGHLEDLTVLPKEIENLRITISNNYHATAIGVHVMMGVSPEMLQPLPVVKSKNKEVGTLWISDVKVQMEWACNVARKLLPEGGQYCSIMFPRSLISFDNCKDLLKRLQEMKVKVRQKGGIRLYSPGLTAKQQRDLREMAKEKLDCVFYCTADDSSMW</sequence>
<evidence type="ECO:0000259" key="1">
    <source>
        <dbReference type="PROSITE" id="PS50837"/>
    </source>
</evidence>
<dbReference type="InterPro" id="IPR027417">
    <property type="entry name" value="P-loop_NTPase"/>
</dbReference>
<feature type="domain" description="NACHT" evidence="1">
    <location>
        <begin position="286"/>
        <end position="417"/>
    </location>
</feature>
<dbReference type="EMBL" id="JAHLQT010044460">
    <property type="protein sequence ID" value="KAG7154486.1"/>
    <property type="molecule type" value="Genomic_DNA"/>
</dbReference>
<name>A0A8J5J9J9_HOMAM</name>
<dbReference type="AlphaFoldDB" id="A0A8J5J9J9"/>
<evidence type="ECO:0000313" key="2">
    <source>
        <dbReference type="EMBL" id="KAG7154486.1"/>
    </source>
</evidence>
<dbReference type="Gene3D" id="3.40.50.300">
    <property type="entry name" value="P-loop containing nucleotide triphosphate hydrolases"/>
    <property type="match status" value="1"/>
</dbReference>
<evidence type="ECO:0000313" key="3">
    <source>
        <dbReference type="Proteomes" id="UP000747542"/>
    </source>
</evidence>
<dbReference type="PANTHER" id="PTHR46312:SF2">
    <property type="entry name" value="NUCLEOTIDE-BINDING OLIGOMERIZATION DOMAIN-CONTAINING PROTEIN 2-LIKE"/>
    <property type="match status" value="1"/>
</dbReference>
<dbReference type="Pfam" id="PF05729">
    <property type="entry name" value="NACHT"/>
    <property type="match status" value="1"/>
</dbReference>
<dbReference type="Proteomes" id="UP000747542">
    <property type="component" value="Unassembled WGS sequence"/>
</dbReference>
<accession>A0A8J5J9J9</accession>
<gene>
    <name evidence="2" type="primary">Nlrp10-L5</name>
    <name evidence="2" type="ORF">Hamer_G018237</name>
</gene>
<dbReference type="PROSITE" id="PS50837">
    <property type="entry name" value="NACHT"/>
    <property type="match status" value="1"/>
</dbReference>
<dbReference type="InterPro" id="IPR007111">
    <property type="entry name" value="NACHT_NTPase"/>
</dbReference>